<dbReference type="GO" id="GO:0003743">
    <property type="term" value="F:translation initiation factor activity"/>
    <property type="evidence" value="ECO:0007669"/>
    <property type="project" value="UniProtKB-KW"/>
</dbReference>
<dbReference type="PROSITE" id="PS00813">
    <property type="entry name" value="IF4E"/>
    <property type="match status" value="1"/>
</dbReference>
<protein>
    <recommendedName>
        <fullName evidence="6">eIF-4F 25 kDa subunit</fullName>
    </recommendedName>
</protein>
<dbReference type="Pfam" id="PF01652">
    <property type="entry name" value="IF4E"/>
    <property type="match status" value="1"/>
</dbReference>
<keyword evidence="4 7" id="KW-0694">RNA-binding</keyword>
<dbReference type="OrthoDB" id="590761at2759"/>
<dbReference type="AlphaFoldDB" id="A0A8J2QKR5"/>
<dbReference type="InterPro" id="IPR023398">
    <property type="entry name" value="TIF_eIF4e-like"/>
</dbReference>
<evidence type="ECO:0000313" key="8">
    <source>
        <dbReference type="EMBL" id="CAG9560743.1"/>
    </source>
</evidence>
<evidence type="ECO:0000256" key="1">
    <source>
        <dbReference type="ARBA" id="ARBA00009860"/>
    </source>
</evidence>
<keyword evidence="5 7" id="KW-0648">Protein biosynthesis</keyword>
<evidence type="ECO:0000256" key="5">
    <source>
        <dbReference type="ARBA" id="ARBA00022917"/>
    </source>
</evidence>
<dbReference type="EMBL" id="CAKASE010000045">
    <property type="protein sequence ID" value="CAG9560743.1"/>
    <property type="molecule type" value="Genomic_DNA"/>
</dbReference>
<reference evidence="8" key="1">
    <citation type="submission" date="2021-09" db="EMBL/GenBank/DDBJ databases">
        <authorList>
            <person name="Martin H S."/>
        </authorList>
    </citation>
    <scope>NUCLEOTIDE SEQUENCE</scope>
</reference>
<dbReference type="PANTHER" id="PTHR11960:SF8">
    <property type="entry name" value="EUKARYOTIC TRANSLATION INITIATION FACTOR 4E1-RELATED"/>
    <property type="match status" value="1"/>
</dbReference>
<dbReference type="SUPFAM" id="SSF55418">
    <property type="entry name" value="eIF4e-like"/>
    <property type="match status" value="1"/>
</dbReference>
<keyword evidence="3" id="KW-0810">Translation regulation</keyword>
<evidence type="ECO:0000313" key="9">
    <source>
        <dbReference type="Proteomes" id="UP000789524"/>
    </source>
</evidence>
<keyword evidence="2 7" id="KW-0396">Initiation factor</keyword>
<dbReference type="GO" id="GO:0000340">
    <property type="term" value="F:RNA 7-methylguanosine cap binding"/>
    <property type="evidence" value="ECO:0007669"/>
    <property type="project" value="UniProtKB-ARBA"/>
</dbReference>
<dbReference type="Proteomes" id="UP000789524">
    <property type="component" value="Unassembled WGS sequence"/>
</dbReference>
<comment type="similarity">
    <text evidence="1 7">Belongs to the eukaryotic initiation factor 4E family.</text>
</comment>
<evidence type="ECO:0000256" key="6">
    <source>
        <dbReference type="ARBA" id="ARBA00032656"/>
    </source>
</evidence>
<sequence>MTDVIKDTEESNDTKELNGVLDNIKHPLEDKWCIWLCTYNKKNWEGDLVNLTSFDTVEDWWCLYHHMKPPSELDFDQDYAIFKNGISPTWEDEANKNGGRWIFSFGRHRSELDSKWLLTVLILIGATLTEKEAVCGAVVNIRRDKIKIGMIF</sequence>
<comment type="caution">
    <text evidence="8">The sequence shown here is derived from an EMBL/GenBank/DDBJ whole genome shotgun (WGS) entry which is preliminary data.</text>
</comment>
<gene>
    <name evidence="8" type="ORF">DCHRY22_LOCUS2354</name>
</gene>
<keyword evidence="9" id="KW-1185">Reference proteome</keyword>
<accession>A0A8J2QKR5</accession>
<dbReference type="InterPro" id="IPR019770">
    <property type="entry name" value="TIF_eIF_4E_CS"/>
</dbReference>
<dbReference type="GO" id="GO:0016281">
    <property type="term" value="C:eukaryotic translation initiation factor 4F complex"/>
    <property type="evidence" value="ECO:0007669"/>
    <property type="project" value="TreeGrafter"/>
</dbReference>
<dbReference type="InterPro" id="IPR001040">
    <property type="entry name" value="TIF_eIF_4E"/>
</dbReference>
<dbReference type="Gene3D" id="3.30.760.10">
    <property type="entry name" value="RNA Cap, Translation Initiation Factor Eif4e"/>
    <property type="match status" value="1"/>
</dbReference>
<dbReference type="PANTHER" id="PTHR11960">
    <property type="entry name" value="EUKARYOTIC TRANSLATION INITIATION FACTOR 4E RELATED"/>
    <property type="match status" value="1"/>
</dbReference>
<organism evidence="8 9">
    <name type="scientific">Danaus chrysippus</name>
    <name type="common">African queen</name>
    <dbReference type="NCBI Taxonomy" id="151541"/>
    <lineage>
        <taxon>Eukaryota</taxon>
        <taxon>Metazoa</taxon>
        <taxon>Ecdysozoa</taxon>
        <taxon>Arthropoda</taxon>
        <taxon>Hexapoda</taxon>
        <taxon>Insecta</taxon>
        <taxon>Pterygota</taxon>
        <taxon>Neoptera</taxon>
        <taxon>Endopterygota</taxon>
        <taxon>Lepidoptera</taxon>
        <taxon>Glossata</taxon>
        <taxon>Ditrysia</taxon>
        <taxon>Papilionoidea</taxon>
        <taxon>Nymphalidae</taxon>
        <taxon>Danainae</taxon>
        <taxon>Danaini</taxon>
        <taxon>Danaina</taxon>
        <taxon>Danaus</taxon>
        <taxon>Anosia</taxon>
    </lineage>
</organism>
<dbReference type="GO" id="GO:0006417">
    <property type="term" value="P:regulation of translation"/>
    <property type="evidence" value="ECO:0007669"/>
    <property type="project" value="UniProtKB-KW"/>
</dbReference>
<evidence type="ECO:0000256" key="3">
    <source>
        <dbReference type="ARBA" id="ARBA00022845"/>
    </source>
</evidence>
<name>A0A8J2QKR5_9NEOP</name>
<evidence type="ECO:0000256" key="4">
    <source>
        <dbReference type="ARBA" id="ARBA00022884"/>
    </source>
</evidence>
<evidence type="ECO:0000256" key="2">
    <source>
        <dbReference type="ARBA" id="ARBA00022540"/>
    </source>
</evidence>
<evidence type="ECO:0000256" key="7">
    <source>
        <dbReference type="RuleBase" id="RU004374"/>
    </source>
</evidence>
<proteinExistence type="inferred from homology"/>